<dbReference type="Gene3D" id="1.10.10.10">
    <property type="entry name" value="Winged helix-like DNA-binding domain superfamily/Winged helix DNA-binding domain"/>
    <property type="match status" value="1"/>
</dbReference>
<evidence type="ECO:0000256" key="8">
    <source>
        <dbReference type="ARBA" id="ARBA00049348"/>
    </source>
</evidence>
<keyword evidence="12" id="KW-1185">Reference proteome</keyword>
<sequence length="150" mass="17315">MYQSFYKTDFTYIVLQSSENKLICVDFTTSKPNFTKEKHPILEQALEELDLYFTKKLFSFNTPLALYGSEFEQKVYKALIKIPYGQTRTYQEVASCINHPKAFRAVGNANSKNKFPIFIPCHRVVAKNHLGGYNGGIYLKKKLLQLESNL</sequence>
<gene>
    <name evidence="11" type="primary">ogt</name>
    <name evidence="11" type="ORF">CARM_0995</name>
</gene>
<dbReference type="InterPro" id="IPR001497">
    <property type="entry name" value="MethylDNA_cys_MeTrfase_AS"/>
</dbReference>
<dbReference type="Proteomes" id="UP000509246">
    <property type="component" value="Chromosome"/>
</dbReference>
<dbReference type="EMBL" id="CP053825">
    <property type="protein sequence ID" value="QKF79899.1"/>
    <property type="molecule type" value="Genomic_DNA"/>
</dbReference>
<accession>A0A7L5IPP2</accession>
<keyword evidence="5 11" id="KW-0808">Transferase</keyword>
<dbReference type="RefSeq" id="WP_139425920.1">
    <property type="nucleotide sequence ID" value="NZ_CBCSFY010000006.1"/>
</dbReference>
<comment type="similarity">
    <text evidence="2">Belongs to the MGMT family.</text>
</comment>
<dbReference type="PROSITE" id="PS00374">
    <property type="entry name" value="MGMT"/>
    <property type="match status" value="1"/>
</dbReference>
<name>A0A7L5IPP2_9BACT</name>
<dbReference type="PANTHER" id="PTHR10815">
    <property type="entry name" value="METHYLATED-DNA--PROTEIN-CYSTEINE METHYLTRANSFERASE"/>
    <property type="match status" value="1"/>
</dbReference>
<dbReference type="GO" id="GO:0003908">
    <property type="term" value="F:methylated-DNA-[protein]-cysteine S-methyltransferase activity"/>
    <property type="evidence" value="ECO:0007669"/>
    <property type="project" value="UniProtKB-EC"/>
</dbReference>
<dbReference type="FunFam" id="1.10.10.10:FF:000214">
    <property type="entry name" value="Methylated-DNA--protein-cysteine methyltransferase"/>
    <property type="match status" value="1"/>
</dbReference>
<dbReference type="GeneID" id="56586737"/>
<evidence type="ECO:0000256" key="6">
    <source>
        <dbReference type="ARBA" id="ARBA00022763"/>
    </source>
</evidence>
<evidence type="ECO:0000256" key="5">
    <source>
        <dbReference type="ARBA" id="ARBA00022679"/>
    </source>
</evidence>
<evidence type="ECO:0000256" key="7">
    <source>
        <dbReference type="ARBA" id="ARBA00023204"/>
    </source>
</evidence>
<evidence type="ECO:0000259" key="9">
    <source>
        <dbReference type="Pfam" id="PF01035"/>
    </source>
</evidence>
<protein>
    <recommendedName>
        <fullName evidence="3">methylated-DNA--[protein]-cysteine S-methyltransferase</fullName>
        <ecNumber evidence="3">2.1.1.63</ecNumber>
    </recommendedName>
</protein>
<evidence type="ECO:0000313" key="12">
    <source>
        <dbReference type="Proteomes" id="UP000509246"/>
    </source>
</evidence>
<dbReference type="CDD" id="cd06445">
    <property type="entry name" value="ATase"/>
    <property type="match status" value="1"/>
</dbReference>
<dbReference type="PANTHER" id="PTHR10815:SF13">
    <property type="entry name" value="METHYLATED-DNA--PROTEIN-CYSTEINE METHYLTRANSFERASE"/>
    <property type="match status" value="1"/>
</dbReference>
<dbReference type="AlphaFoldDB" id="A0A7L5IPP2"/>
<dbReference type="Pfam" id="PF02870">
    <property type="entry name" value="Methyltransf_1N"/>
    <property type="match status" value="1"/>
</dbReference>
<evidence type="ECO:0000256" key="2">
    <source>
        <dbReference type="ARBA" id="ARBA00008711"/>
    </source>
</evidence>
<dbReference type="KEGG" id="carm:CARM_0995"/>
<dbReference type="GO" id="GO:0006281">
    <property type="term" value="P:DNA repair"/>
    <property type="evidence" value="ECO:0007669"/>
    <property type="project" value="UniProtKB-KW"/>
</dbReference>
<feature type="domain" description="Methylguanine DNA methyltransferase ribonuclease-like" evidence="10">
    <location>
        <begin position="1"/>
        <end position="66"/>
    </location>
</feature>
<dbReference type="InterPro" id="IPR036631">
    <property type="entry name" value="MGMT_N_sf"/>
</dbReference>
<keyword evidence="4 11" id="KW-0489">Methyltransferase</keyword>
<dbReference type="Gene3D" id="3.30.160.70">
    <property type="entry name" value="Methylated DNA-protein cysteine methyltransferase domain"/>
    <property type="match status" value="1"/>
</dbReference>
<keyword evidence="6" id="KW-0227">DNA damage</keyword>
<evidence type="ECO:0000256" key="4">
    <source>
        <dbReference type="ARBA" id="ARBA00022603"/>
    </source>
</evidence>
<dbReference type="SUPFAM" id="SSF46767">
    <property type="entry name" value="Methylated DNA-protein cysteine methyltransferase, C-terminal domain"/>
    <property type="match status" value="1"/>
</dbReference>
<proteinExistence type="inferred from homology"/>
<evidence type="ECO:0000313" key="11">
    <source>
        <dbReference type="EMBL" id="QKF79899.1"/>
    </source>
</evidence>
<comment type="catalytic activity">
    <reaction evidence="8">
        <text>a 6-O-methyl-2'-deoxyguanosine in DNA + L-cysteinyl-[protein] = S-methyl-L-cysteinyl-[protein] + a 2'-deoxyguanosine in DNA</text>
        <dbReference type="Rhea" id="RHEA:24000"/>
        <dbReference type="Rhea" id="RHEA-COMP:10131"/>
        <dbReference type="Rhea" id="RHEA-COMP:10132"/>
        <dbReference type="Rhea" id="RHEA-COMP:11367"/>
        <dbReference type="Rhea" id="RHEA-COMP:11368"/>
        <dbReference type="ChEBI" id="CHEBI:29950"/>
        <dbReference type="ChEBI" id="CHEBI:82612"/>
        <dbReference type="ChEBI" id="CHEBI:85445"/>
        <dbReference type="ChEBI" id="CHEBI:85448"/>
        <dbReference type="EC" id="2.1.1.63"/>
    </reaction>
</comment>
<dbReference type="SUPFAM" id="SSF53155">
    <property type="entry name" value="Methylated DNA-protein cysteine methyltransferase domain"/>
    <property type="match status" value="1"/>
</dbReference>
<comment type="catalytic activity">
    <reaction evidence="1">
        <text>a 4-O-methyl-thymidine in DNA + L-cysteinyl-[protein] = a thymidine in DNA + S-methyl-L-cysteinyl-[protein]</text>
        <dbReference type="Rhea" id="RHEA:53428"/>
        <dbReference type="Rhea" id="RHEA-COMP:10131"/>
        <dbReference type="Rhea" id="RHEA-COMP:10132"/>
        <dbReference type="Rhea" id="RHEA-COMP:13555"/>
        <dbReference type="Rhea" id="RHEA-COMP:13556"/>
        <dbReference type="ChEBI" id="CHEBI:29950"/>
        <dbReference type="ChEBI" id="CHEBI:82612"/>
        <dbReference type="ChEBI" id="CHEBI:137386"/>
        <dbReference type="ChEBI" id="CHEBI:137387"/>
        <dbReference type="EC" id="2.1.1.63"/>
    </reaction>
</comment>
<evidence type="ECO:0000259" key="10">
    <source>
        <dbReference type="Pfam" id="PF02870"/>
    </source>
</evidence>
<dbReference type="NCBIfam" id="TIGR00589">
    <property type="entry name" value="ogt"/>
    <property type="match status" value="1"/>
</dbReference>
<dbReference type="InterPro" id="IPR014048">
    <property type="entry name" value="MethylDNA_cys_MeTrfase_DNA-bd"/>
</dbReference>
<reference evidence="11 12" key="1">
    <citation type="submission" date="2020-05" db="EMBL/GenBank/DDBJ databases">
        <title>Complete genome sequencing of Campylobacter and Arcobacter type strains.</title>
        <authorList>
            <person name="Miller W.G."/>
            <person name="Yee E."/>
        </authorList>
    </citation>
    <scope>NUCLEOTIDE SEQUENCE [LARGE SCALE GENOMIC DNA]</scope>
    <source>
        <strain evidence="11 12">CCUG 73571</strain>
    </source>
</reference>
<dbReference type="EC" id="2.1.1.63" evidence="3"/>
<evidence type="ECO:0000256" key="1">
    <source>
        <dbReference type="ARBA" id="ARBA00001286"/>
    </source>
</evidence>
<feature type="domain" description="Methylated-DNA-[protein]-cysteine S-methyltransferase DNA binding" evidence="9">
    <location>
        <begin position="70"/>
        <end position="148"/>
    </location>
</feature>
<evidence type="ECO:0000256" key="3">
    <source>
        <dbReference type="ARBA" id="ARBA00011918"/>
    </source>
</evidence>
<dbReference type="InterPro" id="IPR008332">
    <property type="entry name" value="MethylG_MeTrfase_N"/>
</dbReference>
<dbReference type="InterPro" id="IPR036388">
    <property type="entry name" value="WH-like_DNA-bd_sf"/>
</dbReference>
<organism evidence="11 12">
    <name type="scientific">Campylobacter armoricus</name>
    <dbReference type="NCBI Taxonomy" id="2505970"/>
    <lineage>
        <taxon>Bacteria</taxon>
        <taxon>Pseudomonadati</taxon>
        <taxon>Campylobacterota</taxon>
        <taxon>Epsilonproteobacteria</taxon>
        <taxon>Campylobacterales</taxon>
        <taxon>Campylobacteraceae</taxon>
        <taxon>Campylobacter</taxon>
    </lineage>
</organism>
<dbReference type="Pfam" id="PF01035">
    <property type="entry name" value="DNA_binding_1"/>
    <property type="match status" value="1"/>
</dbReference>
<dbReference type="InterPro" id="IPR036217">
    <property type="entry name" value="MethylDNA_cys_MeTrfase_DNAb"/>
</dbReference>
<dbReference type="GO" id="GO:0032259">
    <property type="term" value="P:methylation"/>
    <property type="evidence" value="ECO:0007669"/>
    <property type="project" value="UniProtKB-KW"/>
</dbReference>
<keyword evidence="7" id="KW-0234">DNA repair</keyword>